<dbReference type="GO" id="GO:0016020">
    <property type="term" value="C:membrane"/>
    <property type="evidence" value="ECO:0007669"/>
    <property type="project" value="UniProtKB-SubCell"/>
</dbReference>
<keyword evidence="4" id="KW-0342">GTP-binding</keyword>
<sequence>MATSSAHLSFLAGRISPFSSERFGLFPLRGEFRPRMTRFRCSAGPSGFFTRLGRLIKEKAKSDVEKVFSGFSKTRENLAVIDELLLFWNLAETDRVLDELEEALLVSDFGPKITVRIVERLREDIMSGKLKSGSEIKDALKESVLEMLAKKNSKTELQLGFRKPAVIMIVGVNGGGKTTSLGKLAHRLKNEGTKVLMAAGDTFRAAASDQLEIWAERTGFLSKAVKRGKEEGYDVVLCDTSGRLHTNYSLMEELIACKKAVGKIVSGAPNEILLVLDGNTGLNMLPQAREFNEVVGITGLILTKLDGSARGGCVVSVVEELGIPVKFIGVGEAVEDLQPFDPEAFVNAIFS</sequence>
<keyword evidence="5" id="KW-0472">Membrane</keyword>
<proteinExistence type="inferred from homology"/>
<evidence type="ECO:0000256" key="2">
    <source>
        <dbReference type="ARBA" id="ARBA00008531"/>
    </source>
</evidence>
<evidence type="ECO:0000313" key="8">
    <source>
        <dbReference type="EMBL" id="CAD5321487.1"/>
    </source>
</evidence>
<dbReference type="FunFam" id="1.20.120.140:FF:000006">
    <property type="entry name" value="Cell division FtsY, chloroplastic-like protein"/>
    <property type="match status" value="1"/>
</dbReference>
<dbReference type="Proteomes" id="UP000516314">
    <property type="component" value="Chromosome 2"/>
</dbReference>
<dbReference type="InterPro" id="IPR027417">
    <property type="entry name" value="P-loop_NTPase"/>
</dbReference>
<evidence type="ECO:0000256" key="3">
    <source>
        <dbReference type="ARBA" id="ARBA00022741"/>
    </source>
</evidence>
<dbReference type="Gene3D" id="3.40.50.300">
    <property type="entry name" value="P-loop containing nucleotide triphosphate hydrolases"/>
    <property type="match status" value="1"/>
</dbReference>
<dbReference type="GO" id="GO:0005525">
    <property type="term" value="F:GTP binding"/>
    <property type="evidence" value="ECO:0007669"/>
    <property type="project" value="UniProtKB-KW"/>
</dbReference>
<accession>A0A7G2EGL3</accession>
<dbReference type="SMART" id="SM00963">
    <property type="entry name" value="SRP54_N"/>
    <property type="match status" value="1"/>
</dbReference>
<organism evidence="8 9">
    <name type="scientific">Arabidopsis thaliana</name>
    <name type="common">Mouse-ear cress</name>
    <dbReference type="NCBI Taxonomy" id="3702"/>
    <lineage>
        <taxon>Eukaryota</taxon>
        <taxon>Viridiplantae</taxon>
        <taxon>Streptophyta</taxon>
        <taxon>Embryophyta</taxon>
        <taxon>Tracheophyta</taxon>
        <taxon>Spermatophyta</taxon>
        <taxon>Magnoliopsida</taxon>
        <taxon>eudicotyledons</taxon>
        <taxon>Gunneridae</taxon>
        <taxon>Pentapetalae</taxon>
        <taxon>rosids</taxon>
        <taxon>malvids</taxon>
        <taxon>Brassicales</taxon>
        <taxon>Brassicaceae</taxon>
        <taxon>Camelineae</taxon>
        <taxon>Arabidopsis</taxon>
    </lineage>
</organism>
<dbReference type="PROSITE" id="PS00300">
    <property type="entry name" value="SRP54"/>
    <property type="match status" value="1"/>
</dbReference>
<dbReference type="InterPro" id="IPR013822">
    <property type="entry name" value="Signal_recog_particl_SRP54_hlx"/>
</dbReference>
<dbReference type="GO" id="GO:0005737">
    <property type="term" value="C:cytoplasm"/>
    <property type="evidence" value="ECO:0007669"/>
    <property type="project" value="UniProtKB-ARBA"/>
</dbReference>
<dbReference type="Pfam" id="PF00448">
    <property type="entry name" value="SRP54"/>
    <property type="match status" value="1"/>
</dbReference>
<reference evidence="8 9" key="1">
    <citation type="submission" date="2020-09" db="EMBL/GenBank/DDBJ databases">
        <authorList>
            <person name="Ashkenazy H."/>
        </authorList>
    </citation>
    <scope>NUCLEOTIDE SEQUENCE [LARGE SCALE GENOMIC DNA]</scope>
    <source>
        <strain evidence="9">cv. Cdm-0</strain>
    </source>
</reference>
<dbReference type="InterPro" id="IPR042101">
    <property type="entry name" value="SRP54_N_sf"/>
</dbReference>
<dbReference type="NCBIfam" id="TIGR00064">
    <property type="entry name" value="ftsY"/>
    <property type="match status" value="1"/>
</dbReference>
<evidence type="ECO:0000259" key="7">
    <source>
        <dbReference type="PROSITE" id="PS00300"/>
    </source>
</evidence>
<dbReference type="Pfam" id="PF02881">
    <property type="entry name" value="SRP54_N"/>
    <property type="match status" value="1"/>
</dbReference>
<evidence type="ECO:0000256" key="1">
    <source>
        <dbReference type="ARBA" id="ARBA00004170"/>
    </source>
</evidence>
<dbReference type="SMART" id="SM00382">
    <property type="entry name" value="AAA"/>
    <property type="match status" value="1"/>
</dbReference>
<dbReference type="InterPro" id="IPR000897">
    <property type="entry name" value="SRP54_GTPase_dom"/>
</dbReference>
<evidence type="ECO:0000313" key="9">
    <source>
        <dbReference type="Proteomes" id="UP000516314"/>
    </source>
</evidence>
<comment type="similarity">
    <text evidence="2">Belongs to the GTP-binding SRP family.</text>
</comment>
<comment type="subcellular location">
    <subcellularLocation>
        <location evidence="1">Membrane</location>
        <topology evidence="1">Peripheral membrane protein</topology>
    </subcellularLocation>
</comment>
<dbReference type="AlphaFoldDB" id="A0A7G2EGL3"/>
<evidence type="ECO:0000256" key="6">
    <source>
        <dbReference type="ARBA" id="ARBA00023170"/>
    </source>
</evidence>
<name>A0A7G2EGL3_ARATH</name>
<dbReference type="SMART" id="SM00962">
    <property type="entry name" value="SRP54"/>
    <property type="match status" value="1"/>
</dbReference>
<dbReference type="InterPro" id="IPR003593">
    <property type="entry name" value="AAA+_ATPase"/>
</dbReference>
<dbReference type="GO" id="GO:0006614">
    <property type="term" value="P:SRP-dependent cotranslational protein targeting to membrane"/>
    <property type="evidence" value="ECO:0007669"/>
    <property type="project" value="InterPro"/>
</dbReference>
<gene>
    <name evidence="8" type="ORF">AT9943_LOCUS9551</name>
</gene>
<dbReference type="InterPro" id="IPR004390">
    <property type="entry name" value="SR_rcpt_FtsY"/>
</dbReference>
<dbReference type="Gene3D" id="1.20.120.140">
    <property type="entry name" value="Signal recognition particle SRP54, nucleotide-binding domain"/>
    <property type="match status" value="1"/>
</dbReference>
<dbReference type="SUPFAM" id="SSF52540">
    <property type="entry name" value="P-loop containing nucleoside triphosphate hydrolases"/>
    <property type="match status" value="1"/>
</dbReference>
<evidence type="ECO:0000256" key="5">
    <source>
        <dbReference type="ARBA" id="ARBA00023136"/>
    </source>
</evidence>
<feature type="domain" description="SRP54-type proteins GTP-binding" evidence="7">
    <location>
        <begin position="324"/>
        <end position="337"/>
    </location>
</feature>
<dbReference type="EMBL" id="LR881467">
    <property type="protein sequence ID" value="CAD5321487.1"/>
    <property type="molecule type" value="Genomic_DNA"/>
</dbReference>
<keyword evidence="6" id="KW-0675">Receptor</keyword>
<dbReference type="SUPFAM" id="SSF47364">
    <property type="entry name" value="Domain of the SRP/SRP receptor G-proteins"/>
    <property type="match status" value="1"/>
</dbReference>
<keyword evidence="3" id="KW-0547">Nucleotide-binding</keyword>
<dbReference type="InterPro" id="IPR036225">
    <property type="entry name" value="SRP/SRP_N"/>
</dbReference>
<dbReference type="PANTHER" id="PTHR43134">
    <property type="entry name" value="SIGNAL RECOGNITION PARTICLE RECEPTOR SUBUNIT ALPHA"/>
    <property type="match status" value="1"/>
</dbReference>
<dbReference type="FunFam" id="3.40.50.300:FF:000053">
    <property type="entry name" value="Signal recognition particle receptor FtsY"/>
    <property type="match status" value="1"/>
</dbReference>
<dbReference type="CDD" id="cd17874">
    <property type="entry name" value="FtsY"/>
    <property type="match status" value="1"/>
</dbReference>
<protein>
    <submittedName>
        <fullName evidence="8">(thale cress) hypothetical protein</fullName>
    </submittedName>
</protein>
<evidence type="ECO:0000256" key="4">
    <source>
        <dbReference type="ARBA" id="ARBA00023134"/>
    </source>
</evidence>
<dbReference type="PANTHER" id="PTHR43134:SF7">
    <property type="entry name" value="CELL DIVISION PROTEIN FTSY HOMOLOG, CHLOROPLASTIC"/>
    <property type="match status" value="1"/>
</dbReference>